<proteinExistence type="predicted"/>
<sequence>MKKQIKFILIIFFISILISISMTLKQYNLSSNNKTLLQKEEEKQDLREKSDFNLEMEVYKLNKKNTLSDNEVELLINYLGKIDWAKYHEIEKQQDDIGEFDITALLKYDKYTSKEILYIYEACIHNDGVTSDAFFSLLYDLSEKYPHESAKLYKQHQGYKELLDIIIENYKYNENLDA</sequence>
<protein>
    <submittedName>
        <fullName evidence="1">Uncharacterized protein</fullName>
    </submittedName>
</protein>
<organism evidence="1 2">
    <name type="scientific">Tepidibacter thalassicus DSM 15285</name>
    <dbReference type="NCBI Taxonomy" id="1123350"/>
    <lineage>
        <taxon>Bacteria</taxon>
        <taxon>Bacillati</taxon>
        <taxon>Bacillota</taxon>
        <taxon>Clostridia</taxon>
        <taxon>Peptostreptococcales</taxon>
        <taxon>Peptostreptococcaceae</taxon>
        <taxon>Tepidibacter</taxon>
    </lineage>
</organism>
<dbReference type="AlphaFoldDB" id="A0A1M5TUX8"/>
<evidence type="ECO:0000313" key="1">
    <source>
        <dbReference type="EMBL" id="SHH54509.1"/>
    </source>
</evidence>
<dbReference type="OrthoDB" id="85718at2"/>
<dbReference type="EMBL" id="FQXH01000044">
    <property type="protein sequence ID" value="SHH54509.1"/>
    <property type="molecule type" value="Genomic_DNA"/>
</dbReference>
<accession>A0A1M5TUX8</accession>
<keyword evidence="2" id="KW-1185">Reference proteome</keyword>
<dbReference type="Proteomes" id="UP000242520">
    <property type="component" value="Unassembled WGS sequence"/>
</dbReference>
<reference evidence="2" key="1">
    <citation type="submission" date="2016-11" db="EMBL/GenBank/DDBJ databases">
        <authorList>
            <person name="Varghese N."/>
            <person name="Submissions S."/>
        </authorList>
    </citation>
    <scope>NUCLEOTIDE SEQUENCE [LARGE SCALE GENOMIC DNA]</scope>
    <source>
        <strain evidence="2">DSM 15285</strain>
    </source>
</reference>
<gene>
    <name evidence="1" type="ORF">SAMN02744040_02307</name>
</gene>
<dbReference type="RefSeq" id="WP_072726534.1">
    <property type="nucleotide sequence ID" value="NZ_FQXH01000044.1"/>
</dbReference>
<name>A0A1M5TUX8_9FIRM</name>
<evidence type="ECO:0000313" key="2">
    <source>
        <dbReference type="Proteomes" id="UP000242520"/>
    </source>
</evidence>